<name>A0ABY5L2P3_9CELL</name>
<keyword evidence="2" id="KW-1185">Reference proteome</keyword>
<dbReference type="EMBL" id="CP101988">
    <property type="protein sequence ID" value="UUI75956.1"/>
    <property type="molecule type" value="Genomic_DNA"/>
</dbReference>
<proteinExistence type="predicted"/>
<reference evidence="1 2" key="1">
    <citation type="submission" date="2022-07" db="EMBL/GenBank/DDBJ databases">
        <title>Novel species in genus cellulomonas.</title>
        <authorList>
            <person name="Ye L."/>
        </authorList>
    </citation>
    <scope>NUCLEOTIDE SEQUENCE [LARGE SCALE GENOMIC DNA]</scope>
    <source>
        <strain evidence="2">zg-Y338</strain>
    </source>
</reference>
<sequence>MSTRLLLEGTDLPELMAHVRAEFGPSARIVRAERVRSGGFAGFFARQRYELTVDVADEPHTRPRSMRQHPEPVGIEALLAAADAAEVGGLTGAPGQALAPLPGQGVAPGPGEEAGPRVSTGAEAFASVLDQVRAMAGGEAIADVEVPAPAARRFEPLAPATAPSSTTGVNRDALRDLGVPEHYLARLPGSGPVLLSTVLEALPVAPRLPRTPGAVVVVVGPPVEALAVAVQLAERLGQPTSSVVLAGRGEAAPGHGRRMTTAATARRWRGRPEKDDQVAVVALGVGPDAASRAEAAELLEAFSPDQVCGVVDAHSKLRDCARWLAETGARRRVDVLAVRGVFETTQPGTVLDLGVPVAWIDGLPATRVAWAAVLSDRLDAGARWD</sequence>
<dbReference type="RefSeq" id="WP_227567924.1">
    <property type="nucleotide sequence ID" value="NZ_CP101988.1"/>
</dbReference>
<gene>
    <name evidence="1" type="ORF">NP064_03360</name>
</gene>
<dbReference type="Proteomes" id="UP001316189">
    <property type="component" value="Chromosome"/>
</dbReference>
<evidence type="ECO:0000313" key="1">
    <source>
        <dbReference type="EMBL" id="UUI75956.1"/>
    </source>
</evidence>
<evidence type="ECO:0000313" key="2">
    <source>
        <dbReference type="Proteomes" id="UP001316189"/>
    </source>
</evidence>
<accession>A0ABY5L2P3</accession>
<organism evidence="1 2">
    <name type="scientific">Cellulomonas chengniuliangii</name>
    <dbReference type="NCBI Taxonomy" id="2968084"/>
    <lineage>
        <taxon>Bacteria</taxon>
        <taxon>Bacillati</taxon>
        <taxon>Actinomycetota</taxon>
        <taxon>Actinomycetes</taxon>
        <taxon>Micrococcales</taxon>
        <taxon>Cellulomonadaceae</taxon>
        <taxon>Cellulomonas</taxon>
    </lineage>
</organism>
<protein>
    <submittedName>
        <fullName evidence="1">Uncharacterized protein</fullName>
    </submittedName>
</protein>